<dbReference type="Proteomes" id="UP000032309">
    <property type="component" value="Unassembled WGS sequence"/>
</dbReference>
<sequence>MTIDEEILTILEKKEKKRFLNLLQNQAEKEGNIPPMPFLFLKKTSLPLQYAGGILLGIFLGVSILVFNFLLFVFFLHL</sequence>
<reference evidence="3" key="1">
    <citation type="journal article" date="2015" name="Genome Announc.">
        <title>Draft Genome Sequence of an Anaerobic Ammonium-Oxidizing Bacterium, "Candidatus Brocadia sinica".</title>
        <authorList>
            <person name="Oshiki M."/>
            <person name="Shinyako-Hata K."/>
            <person name="Satoh H."/>
            <person name="Okabe S."/>
        </authorList>
    </citation>
    <scope>NUCLEOTIDE SEQUENCE [LARGE SCALE GENOMIC DNA]</scope>
    <source>
        <strain evidence="3">JPN1</strain>
    </source>
</reference>
<evidence type="ECO:0000256" key="1">
    <source>
        <dbReference type="SAM" id="Phobius"/>
    </source>
</evidence>
<accession>A0ABQ0JWC9</accession>
<comment type="caution">
    <text evidence="2">The sequence shown here is derived from an EMBL/GenBank/DDBJ whole genome shotgun (WGS) entry which is preliminary data.</text>
</comment>
<keyword evidence="1" id="KW-0812">Transmembrane</keyword>
<keyword evidence="1" id="KW-1133">Transmembrane helix</keyword>
<dbReference type="EMBL" id="BAFN01000001">
    <property type="protein sequence ID" value="GAN33052.1"/>
    <property type="molecule type" value="Genomic_DNA"/>
</dbReference>
<evidence type="ECO:0000313" key="3">
    <source>
        <dbReference type="Proteomes" id="UP000032309"/>
    </source>
</evidence>
<gene>
    <name evidence="2" type="ORF">BROSI_A1569</name>
</gene>
<proteinExistence type="predicted"/>
<organism evidence="2 3">
    <name type="scientific">Candidatus Brocadia sinica JPN1</name>
    <dbReference type="NCBI Taxonomy" id="1197129"/>
    <lineage>
        <taxon>Bacteria</taxon>
        <taxon>Pseudomonadati</taxon>
        <taxon>Planctomycetota</taxon>
        <taxon>Candidatus Brocadiia</taxon>
        <taxon>Candidatus Brocadiales</taxon>
        <taxon>Candidatus Brocadiaceae</taxon>
        <taxon>Candidatus Brocadia</taxon>
    </lineage>
</organism>
<dbReference type="RefSeq" id="WP_052563116.1">
    <property type="nucleotide sequence ID" value="NZ_BAFN01000001.1"/>
</dbReference>
<keyword evidence="3" id="KW-1185">Reference proteome</keyword>
<name>A0ABQ0JWC9_9BACT</name>
<protein>
    <submittedName>
        <fullName evidence="2">Uncharacterized protein</fullName>
    </submittedName>
</protein>
<evidence type="ECO:0000313" key="2">
    <source>
        <dbReference type="EMBL" id="GAN33052.1"/>
    </source>
</evidence>
<feature type="transmembrane region" description="Helical" evidence="1">
    <location>
        <begin position="50"/>
        <end position="76"/>
    </location>
</feature>
<keyword evidence="1" id="KW-0472">Membrane</keyword>